<feature type="compositionally biased region" description="Low complexity" evidence="1">
    <location>
        <begin position="126"/>
        <end position="138"/>
    </location>
</feature>
<gene>
    <name evidence="2" type="ORF">FIBSPDRAFT_935686</name>
</gene>
<organism evidence="2 3">
    <name type="scientific">Athelia psychrophila</name>
    <dbReference type="NCBI Taxonomy" id="1759441"/>
    <lineage>
        <taxon>Eukaryota</taxon>
        <taxon>Fungi</taxon>
        <taxon>Dikarya</taxon>
        <taxon>Basidiomycota</taxon>
        <taxon>Agaricomycotina</taxon>
        <taxon>Agaricomycetes</taxon>
        <taxon>Agaricomycetidae</taxon>
        <taxon>Atheliales</taxon>
        <taxon>Atheliaceae</taxon>
        <taxon>Athelia</taxon>
    </lineage>
</organism>
<feature type="compositionally biased region" description="Low complexity" evidence="1">
    <location>
        <begin position="13"/>
        <end position="24"/>
    </location>
</feature>
<dbReference type="EMBL" id="KV417615">
    <property type="protein sequence ID" value="KZP14577.1"/>
    <property type="molecule type" value="Genomic_DNA"/>
</dbReference>
<sequence>MSRTWNTFGVGGNATVNNVAGNTNIHHREPNKGGNQNQQRPKAYTSSISQPIINSVPDQRLGAQVPSDRAGSAPLVAAIEPMASDYSLLTRASYQPQASGDITYSSLPQPMPVGETPTGSTSSLQPSGTPPSGSNTSPVGATPTGSQASLQPSDTPTRGPDTSTGELPALTLPMIARDLRAENAMVAEDAAGYELAEEEHIKRILKTMENSKTRNDFARCQCTYIGKVSKCLPKVHLRLFVYQLARLMFHDKTDPRTVDAFDRQLTEWGSMDRATCIEREKEIEKVLNDFKPPSEDVRQDQRTMRRIASLDSEALEMQKTLAGQEGVLAGQRGDIDESRMNVCA</sequence>
<accession>A0A166DD06</accession>
<name>A0A166DD06_9AGAM</name>
<dbReference type="OrthoDB" id="10665971at2759"/>
<feature type="region of interest" description="Disordered" evidence="1">
    <location>
        <begin position="100"/>
        <end position="169"/>
    </location>
</feature>
<evidence type="ECO:0000313" key="2">
    <source>
        <dbReference type="EMBL" id="KZP14577.1"/>
    </source>
</evidence>
<feature type="compositionally biased region" description="Polar residues" evidence="1">
    <location>
        <begin position="143"/>
        <end position="165"/>
    </location>
</feature>
<proteinExistence type="predicted"/>
<feature type="compositionally biased region" description="Polar residues" evidence="1">
    <location>
        <begin position="33"/>
        <end position="44"/>
    </location>
</feature>
<feature type="region of interest" description="Disordered" evidence="1">
    <location>
        <begin position="1"/>
        <end position="44"/>
    </location>
</feature>
<protein>
    <submittedName>
        <fullName evidence="2">Uncharacterized protein</fullName>
    </submittedName>
</protein>
<dbReference type="Proteomes" id="UP000076532">
    <property type="component" value="Unassembled WGS sequence"/>
</dbReference>
<evidence type="ECO:0000256" key="1">
    <source>
        <dbReference type="SAM" id="MobiDB-lite"/>
    </source>
</evidence>
<evidence type="ECO:0000313" key="3">
    <source>
        <dbReference type="Proteomes" id="UP000076532"/>
    </source>
</evidence>
<dbReference type="AlphaFoldDB" id="A0A166DD06"/>
<keyword evidence="3" id="KW-1185">Reference proteome</keyword>
<reference evidence="2 3" key="1">
    <citation type="journal article" date="2016" name="Mol. Biol. Evol.">
        <title>Comparative Genomics of Early-Diverging Mushroom-Forming Fungi Provides Insights into the Origins of Lignocellulose Decay Capabilities.</title>
        <authorList>
            <person name="Nagy L.G."/>
            <person name="Riley R."/>
            <person name="Tritt A."/>
            <person name="Adam C."/>
            <person name="Daum C."/>
            <person name="Floudas D."/>
            <person name="Sun H."/>
            <person name="Yadav J.S."/>
            <person name="Pangilinan J."/>
            <person name="Larsson K.H."/>
            <person name="Matsuura K."/>
            <person name="Barry K."/>
            <person name="Labutti K."/>
            <person name="Kuo R."/>
            <person name="Ohm R.A."/>
            <person name="Bhattacharya S.S."/>
            <person name="Shirouzu T."/>
            <person name="Yoshinaga Y."/>
            <person name="Martin F.M."/>
            <person name="Grigoriev I.V."/>
            <person name="Hibbett D.S."/>
        </authorList>
    </citation>
    <scope>NUCLEOTIDE SEQUENCE [LARGE SCALE GENOMIC DNA]</scope>
    <source>
        <strain evidence="2 3">CBS 109695</strain>
    </source>
</reference>